<comment type="caution">
    <text evidence="1">The sequence shown here is derived from an EMBL/GenBank/DDBJ whole genome shotgun (WGS) entry which is preliminary data.</text>
</comment>
<dbReference type="OrthoDB" id="5066079at2"/>
<evidence type="ECO:0000313" key="2">
    <source>
        <dbReference type="Proteomes" id="UP000253314"/>
    </source>
</evidence>
<gene>
    <name evidence="1" type="ORF">DS031_20730</name>
</gene>
<sequence length="215" mass="24866">MISKDYYHQIIDKLSINFSVNSLLTQQSDFIFILESPHVQELKHGVPVAGTSGGTMSKNLFGEQFNKPLGLLLKKNLEETKNRPTLNRIGLVNVSNIPMQKAAYHDKNIQKEYAPFFEMLEAIRTSNQKDTYKDEELNLLQHVLIERFNDHLKPIINRKCTIIPCGKFAQKFFRLANVKGENWNIIDDVPHPSYNSWSRERYAAVIQKVKDALYN</sequence>
<evidence type="ECO:0000313" key="1">
    <source>
        <dbReference type="EMBL" id="RBW67701.1"/>
    </source>
</evidence>
<accession>A0A366XUR2</accession>
<proteinExistence type="predicted"/>
<organism evidence="1 2">
    <name type="scientific">Bacillus taeanensis</name>
    <dbReference type="NCBI Taxonomy" id="273032"/>
    <lineage>
        <taxon>Bacteria</taxon>
        <taxon>Bacillati</taxon>
        <taxon>Bacillota</taxon>
        <taxon>Bacilli</taxon>
        <taxon>Bacillales</taxon>
        <taxon>Bacillaceae</taxon>
        <taxon>Bacillus</taxon>
    </lineage>
</organism>
<evidence type="ECO:0008006" key="3">
    <source>
        <dbReference type="Google" id="ProtNLM"/>
    </source>
</evidence>
<dbReference type="EMBL" id="QOCW01000031">
    <property type="protein sequence ID" value="RBW67701.1"/>
    <property type="molecule type" value="Genomic_DNA"/>
</dbReference>
<dbReference type="AlphaFoldDB" id="A0A366XUR2"/>
<protein>
    <recommendedName>
        <fullName evidence="3">Uracil-DNA glycosylase-like domain-containing protein</fullName>
    </recommendedName>
</protein>
<dbReference type="RefSeq" id="WP_113808105.1">
    <property type="nucleotide sequence ID" value="NZ_QOCW01000031.1"/>
</dbReference>
<dbReference type="Proteomes" id="UP000253314">
    <property type="component" value="Unassembled WGS sequence"/>
</dbReference>
<reference evidence="1 2" key="1">
    <citation type="submission" date="2018-07" db="EMBL/GenBank/DDBJ databases">
        <title>Lottiidibacillus patelloidae gen. nov., sp. nov., isolated from the intestinal tract of a marine limpet and the reclassification of B. taeanensis BH030017T, B. algicola KMM 3737T and B. hwajinpoensis SW-72T as genus Lottiidibacillus.</title>
        <authorList>
            <person name="Liu R."/>
            <person name="Huang Z."/>
        </authorList>
    </citation>
    <scope>NUCLEOTIDE SEQUENCE [LARGE SCALE GENOMIC DNA]</scope>
    <source>
        <strain evidence="1 2">BH030017</strain>
    </source>
</reference>
<keyword evidence="2" id="KW-1185">Reference proteome</keyword>
<name>A0A366XUR2_9BACI</name>